<feature type="region of interest" description="Disordered" evidence="1">
    <location>
        <begin position="170"/>
        <end position="239"/>
    </location>
</feature>
<feature type="compositionally biased region" description="Basic and acidic residues" evidence="1">
    <location>
        <begin position="170"/>
        <end position="196"/>
    </location>
</feature>
<dbReference type="Pfam" id="PF13430">
    <property type="entry name" value="DUF4112"/>
    <property type="match status" value="1"/>
</dbReference>
<reference evidence="2 3" key="1">
    <citation type="submission" date="2019-02" db="EMBL/GenBank/DDBJ databases">
        <title>Genome sequencing of the rare red list fungi Phlebia centrifuga.</title>
        <authorList>
            <person name="Buettner E."/>
            <person name="Kellner H."/>
        </authorList>
    </citation>
    <scope>NUCLEOTIDE SEQUENCE [LARGE SCALE GENOMIC DNA]</scope>
    <source>
        <strain evidence="2 3">DSM 108282</strain>
    </source>
</reference>
<evidence type="ECO:0000313" key="3">
    <source>
        <dbReference type="Proteomes" id="UP000309038"/>
    </source>
</evidence>
<sequence length="239" mass="26346">MSSGLAISAGRKLFERNLDQYAPADPLYETYSTTAQRELPPGLSARDAKILKSVKRRAHYLDKGFNLCGLRFGWTFIIGIVPGAGDIADATLNYILVVKKARQAEIPDWLLRKMLLNNAVSAAVGLVPFVGDIVLATFKANSRNAAILEEFLRIRGEEYLKRENQRVENPEVVRPGAGREEAEHVPGKDVKEDGGWFRRKSKSLSKNKSVSPASNGADSTRRESRFVENVNGDSGSGKK</sequence>
<dbReference type="InterPro" id="IPR025187">
    <property type="entry name" value="DUF4112"/>
</dbReference>
<comment type="caution">
    <text evidence="2">The sequence shown here is derived from an EMBL/GenBank/DDBJ whole genome shotgun (WGS) entry which is preliminary data.</text>
</comment>
<dbReference type="AlphaFoldDB" id="A0A4S4KDM5"/>
<proteinExistence type="predicted"/>
<evidence type="ECO:0000256" key="1">
    <source>
        <dbReference type="SAM" id="MobiDB-lite"/>
    </source>
</evidence>
<organism evidence="2 3">
    <name type="scientific">Hermanssonia centrifuga</name>
    <dbReference type="NCBI Taxonomy" id="98765"/>
    <lineage>
        <taxon>Eukaryota</taxon>
        <taxon>Fungi</taxon>
        <taxon>Dikarya</taxon>
        <taxon>Basidiomycota</taxon>
        <taxon>Agaricomycotina</taxon>
        <taxon>Agaricomycetes</taxon>
        <taxon>Polyporales</taxon>
        <taxon>Meruliaceae</taxon>
        <taxon>Hermanssonia</taxon>
    </lineage>
</organism>
<dbReference type="PANTHER" id="PTHR35519:SF2">
    <property type="entry name" value="PH DOMAIN PROTEIN"/>
    <property type="match status" value="1"/>
</dbReference>
<dbReference type="Proteomes" id="UP000309038">
    <property type="component" value="Unassembled WGS sequence"/>
</dbReference>
<accession>A0A4S4KDM5</accession>
<keyword evidence="3" id="KW-1185">Reference proteome</keyword>
<evidence type="ECO:0000313" key="2">
    <source>
        <dbReference type="EMBL" id="THG96201.1"/>
    </source>
</evidence>
<protein>
    <submittedName>
        <fullName evidence="2">Uncharacterized protein</fullName>
    </submittedName>
</protein>
<name>A0A4S4KDM5_9APHY</name>
<gene>
    <name evidence="2" type="ORF">EW026_g5591</name>
</gene>
<dbReference type="EMBL" id="SGPJ01000253">
    <property type="protein sequence ID" value="THG96201.1"/>
    <property type="molecule type" value="Genomic_DNA"/>
</dbReference>
<dbReference type="PANTHER" id="PTHR35519">
    <property type="entry name" value="MEMBRANE PROTEINS"/>
    <property type="match status" value="1"/>
</dbReference>